<evidence type="ECO:0000313" key="3">
    <source>
        <dbReference type="Proteomes" id="UP000199648"/>
    </source>
</evidence>
<dbReference type="STRING" id="415747.SAMN03097708_03175"/>
<feature type="domain" description="Abortive infection protein-like C-terminal" evidence="1">
    <location>
        <begin position="198"/>
        <end position="271"/>
    </location>
</feature>
<accession>A0A1G5R0N1</accession>
<keyword evidence="3" id="KW-1185">Reference proteome</keyword>
<proteinExistence type="predicted"/>
<reference evidence="2 3" key="1">
    <citation type="submission" date="2016-10" db="EMBL/GenBank/DDBJ databases">
        <authorList>
            <person name="de Groot N.N."/>
        </authorList>
    </citation>
    <scope>NUCLEOTIDE SEQUENCE [LARGE SCALE GENOMIC DNA]</scope>
    <source>
        <strain evidence="2 3">HLD2</strain>
    </source>
</reference>
<name>A0A1G5R0N1_9GAMM</name>
<organism evidence="2 3">
    <name type="scientific">Thiohalomonas denitrificans</name>
    <dbReference type="NCBI Taxonomy" id="415747"/>
    <lineage>
        <taxon>Bacteria</taxon>
        <taxon>Pseudomonadati</taxon>
        <taxon>Pseudomonadota</taxon>
        <taxon>Gammaproteobacteria</taxon>
        <taxon>Thiohalomonadales</taxon>
        <taxon>Thiohalomonadaceae</taxon>
        <taxon>Thiohalomonas</taxon>
    </lineage>
</organism>
<evidence type="ECO:0000259" key="1">
    <source>
        <dbReference type="Pfam" id="PF14355"/>
    </source>
</evidence>
<protein>
    <submittedName>
        <fullName evidence="2">Abortive infection C-terminus</fullName>
    </submittedName>
</protein>
<sequence length="289" mass="32236">MKSVKVDQPTIRALQKVITGDPISSSGALSPYRSGPDLIDFFNQFGANEEYSQGFPSRWVYAEGKLSELNGKPKFKSVIEHCVDPRHFFGSDFPADDAADYLNQYLEFDGYKLLKNGKAYSLSPIGEGTINFEHAILENNAPNIDFIREQIYKCKSKVASGDHDGAITNARSLLEAVLLELEETMTGAATSYNGDLNQLYKRVQKHLNLEPSRKDISDSLKQILTGIISIVGGIAPLRNKMSDSHARTYRPAEHHAKLAVNSVHTICMFFLESFEYQVKSGFIKLPHNT</sequence>
<dbReference type="AlphaFoldDB" id="A0A1G5R0N1"/>
<dbReference type="EMBL" id="FMWD01000015">
    <property type="protein sequence ID" value="SCZ67613.1"/>
    <property type="molecule type" value="Genomic_DNA"/>
</dbReference>
<evidence type="ECO:0000313" key="2">
    <source>
        <dbReference type="EMBL" id="SCZ67613.1"/>
    </source>
</evidence>
<gene>
    <name evidence="2" type="ORF">SAMN03097708_03175</name>
</gene>
<dbReference type="RefSeq" id="WP_092999129.1">
    <property type="nucleotide sequence ID" value="NZ_FMWD01000015.1"/>
</dbReference>
<dbReference type="OrthoDB" id="9762009at2"/>
<dbReference type="Pfam" id="PF14355">
    <property type="entry name" value="Abi_C"/>
    <property type="match status" value="1"/>
</dbReference>
<dbReference type="InterPro" id="IPR026001">
    <property type="entry name" value="Abi-like_C"/>
</dbReference>
<dbReference type="Proteomes" id="UP000199648">
    <property type="component" value="Unassembled WGS sequence"/>
</dbReference>